<dbReference type="EMBL" id="JBJURJ010000024">
    <property type="protein sequence ID" value="MFM9332008.1"/>
    <property type="molecule type" value="Genomic_DNA"/>
</dbReference>
<gene>
    <name evidence="1" type="ORF">ACI1P1_27290</name>
</gene>
<proteinExistence type="predicted"/>
<accession>A0ACC7P4N2</accession>
<name>A0ACC7P4N2_9BACL</name>
<evidence type="ECO:0000313" key="1">
    <source>
        <dbReference type="EMBL" id="MFM9332008.1"/>
    </source>
</evidence>
<evidence type="ECO:0000313" key="2">
    <source>
        <dbReference type="Proteomes" id="UP001631969"/>
    </source>
</evidence>
<sequence length="516" mass="57427">MMETTSRIGIIDIGSNSVRLVIYEVSGKDAYRVIDESKESARLSEKIRQDGSLKPEDAMGIVHILNHFRTLCQAHHTDKIRAVATAAIRNASNSGEIVAILKKETGIEVEILSGEMEARYGFLGMINSMDIQDGLLIDIGGGSTEVSLFLGRSLIHSVSFPFGSVNTTKRFTKDGVADADTAAKIRHMVLAALEKEPWIKGHQGLPLIGLGGTIRTLGKLDQRARKYSLPLAHQYQMEKGTVEQLLAALSTMPPEKRKKVDGMTGSRADIIVPGMLILQTVFDYSGASHYMVSGSGLRDGLFYDVLNPGQAQFSNVLEHSVRNLLALHPSVSLLHVEQVNRLALKLFDDLQDLHHLSIRSRAYLHVASLLYRIGITIFYYDYPKHTFYLIAHSRLYGLTHREVLICAMIASYKNKNRTRQLFLEHKDILTESDCLLVERLGSLLQLAVALDRSETQPVRRLTAIARTGAIRLQLECTHHPGIEIRETGAITKEFKKVWSLVPEIQTTPDFSTPQPS</sequence>
<reference evidence="1" key="1">
    <citation type="submission" date="2024-12" db="EMBL/GenBank/DDBJ databases">
        <authorList>
            <person name="Wu N."/>
        </authorList>
    </citation>
    <scope>NUCLEOTIDE SEQUENCE</scope>
    <source>
        <strain evidence="1">P15</strain>
    </source>
</reference>
<organism evidence="1 2">
    <name type="scientific">Paenibacillus mesotrionivorans</name>
    <dbReference type="NCBI Taxonomy" id="3160968"/>
    <lineage>
        <taxon>Bacteria</taxon>
        <taxon>Bacillati</taxon>
        <taxon>Bacillota</taxon>
        <taxon>Bacilli</taxon>
        <taxon>Bacillales</taxon>
        <taxon>Paenibacillaceae</taxon>
        <taxon>Paenibacillus</taxon>
    </lineage>
</organism>
<dbReference type="Proteomes" id="UP001631969">
    <property type="component" value="Unassembled WGS sequence"/>
</dbReference>
<keyword evidence="2" id="KW-1185">Reference proteome</keyword>
<comment type="caution">
    <text evidence="1">The sequence shown here is derived from an EMBL/GenBank/DDBJ whole genome shotgun (WGS) entry which is preliminary data.</text>
</comment>
<protein>
    <submittedName>
        <fullName evidence="1">Ppx/GppA family phosphatase</fullName>
    </submittedName>
</protein>